<dbReference type="EMBL" id="LKCN02000012">
    <property type="protein sequence ID" value="RCI10436.1"/>
    <property type="molecule type" value="Genomic_DNA"/>
</dbReference>
<name>A0A367L7N7_9HYPO</name>
<dbReference type="AlphaFoldDB" id="A0A367L7N7"/>
<evidence type="ECO:0000313" key="1">
    <source>
        <dbReference type="EMBL" id="RCI10436.1"/>
    </source>
</evidence>
<proteinExistence type="predicted"/>
<comment type="caution">
    <text evidence="1">The sequence shown here is derived from an EMBL/GenBank/DDBJ whole genome shotgun (WGS) entry which is preliminary data.</text>
</comment>
<evidence type="ECO:0000313" key="2">
    <source>
        <dbReference type="Proteomes" id="UP000253664"/>
    </source>
</evidence>
<gene>
    <name evidence="1" type="ORF">L249_4271</name>
</gene>
<accession>A0A367L7N7</accession>
<protein>
    <submittedName>
        <fullName evidence="1">Uncharacterized protein</fullName>
    </submittedName>
</protein>
<sequence>MGYVRVLQVGTLKYLENAYSGVGSIGLTRTSLPPNHRSSKYVRVLQVGTLKYLEKIISISFSHLLNTNTSPASNSSSIASFRLSRDSSSSSLSPRVQLSDSGYLYTFNLFFTAFLFTFRPTNYLIRTVSSDAFQQSDPLFLKKISSFGYNGQRPEILFCQAFRLGQLYPLGTANGFPSY</sequence>
<dbReference type="Proteomes" id="UP000253664">
    <property type="component" value="Unassembled WGS sequence"/>
</dbReference>
<reference evidence="1 2" key="1">
    <citation type="journal article" date="2015" name="BMC Genomics">
        <title>Insights from the genome of Ophiocordyceps polyrhachis-furcata to pathogenicity and host specificity in insect fungi.</title>
        <authorList>
            <person name="Wichadakul D."/>
            <person name="Kobmoo N."/>
            <person name="Ingsriswang S."/>
            <person name="Tangphatsornruang S."/>
            <person name="Chantasingh D."/>
            <person name="Luangsa-ard J.J."/>
            <person name="Eurwilaichitr L."/>
        </authorList>
    </citation>
    <scope>NUCLEOTIDE SEQUENCE [LARGE SCALE GENOMIC DNA]</scope>
    <source>
        <strain evidence="1 2">BCC 54312</strain>
    </source>
</reference>
<organism evidence="1 2">
    <name type="scientific">Ophiocordyceps polyrhachis-furcata BCC 54312</name>
    <dbReference type="NCBI Taxonomy" id="1330021"/>
    <lineage>
        <taxon>Eukaryota</taxon>
        <taxon>Fungi</taxon>
        <taxon>Dikarya</taxon>
        <taxon>Ascomycota</taxon>
        <taxon>Pezizomycotina</taxon>
        <taxon>Sordariomycetes</taxon>
        <taxon>Hypocreomycetidae</taxon>
        <taxon>Hypocreales</taxon>
        <taxon>Ophiocordycipitaceae</taxon>
        <taxon>Ophiocordyceps</taxon>
    </lineage>
</organism>
<keyword evidence="2" id="KW-1185">Reference proteome</keyword>